<sequence length="460" mass="50422">MEFVLACGGEKQDYPINTFFWFFESRKDPINAPLAIWLNGGPGGSSLMGLLEENGPCFIGPDSKSTYLNPWSWNNEVNMLYIDQPNQVGFSYDIATNGTMVAGRADSGYQYETIPWNSTDQAPDANLTAYHGTFASQKPLNTANTTALAAHALWHFAQTWFFEFPYYKPHDNRISLWAESYGGLEDKNLSQICTEIDPGCQGLAAPQIYQEILPGAGWYDVTHPKNDPFPPPHMYGYLTEESVLAALGVPVNFSETSGAVAQTFQGTFDIIHGGFLESIGYLLEAGVKVHMMYGDRDYPCNWVGGEAASLAVPYSKAENFAAAGYAPLVTSDGVQGMFGNFSFTRVFQAGHEVPSYQPVAAYEIFKRATFGLDVPTGLVRTDDNFATVGPKDIWFIKGVPPVAPRPKCYILSPLTCIPDVWKQVLAGAVTVKDWFVVEEAGESGGQPSGADFEQLVMDEL</sequence>
<evidence type="ECO:0000256" key="5">
    <source>
        <dbReference type="ARBA" id="ARBA00022801"/>
    </source>
</evidence>
<protein>
    <submittedName>
        <fullName evidence="7">Putative lysosomal protective protein</fullName>
    </submittedName>
</protein>
<evidence type="ECO:0000256" key="4">
    <source>
        <dbReference type="ARBA" id="ARBA00022729"/>
    </source>
</evidence>
<dbReference type="PANTHER" id="PTHR11802:SF189">
    <property type="entry name" value="CARBOXYPEPTIDASE"/>
    <property type="match status" value="1"/>
</dbReference>
<comment type="similarity">
    <text evidence="1">Belongs to the peptidase S10 family.</text>
</comment>
<dbReference type="Proteomes" id="UP000034680">
    <property type="component" value="Unassembled WGS sequence"/>
</dbReference>
<dbReference type="STRING" id="1214573.A0A0G2FGC4"/>
<proteinExistence type="inferred from homology"/>
<dbReference type="GO" id="GO:0006508">
    <property type="term" value="P:proteolysis"/>
    <property type="evidence" value="ECO:0007669"/>
    <property type="project" value="UniProtKB-KW"/>
</dbReference>
<dbReference type="Pfam" id="PF00450">
    <property type="entry name" value="Peptidase_S10"/>
    <property type="match status" value="2"/>
</dbReference>
<organism evidence="7 8">
    <name type="scientific">Diaporthe ampelina</name>
    <dbReference type="NCBI Taxonomy" id="1214573"/>
    <lineage>
        <taxon>Eukaryota</taxon>
        <taxon>Fungi</taxon>
        <taxon>Dikarya</taxon>
        <taxon>Ascomycota</taxon>
        <taxon>Pezizomycotina</taxon>
        <taxon>Sordariomycetes</taxon>
        <taxon>Sordariomycetidae</taxon>
        <taxon>Diaporthales</taxon>
        <taxon>Diaporthaceae</taxon>
        <taxon>Diaporthe</taxon>
    </lineage>
</organism>
<dbReference type="AlphaFoldDB" id="A0A0G2FGC4"/>
<dbReference type="PROSITE" id="PS00560">
    <property type="entry name" value="CARBOXYPEPT_SER_HIS"/>
    <property type="match status" value="1"/>
</dbReference>
<dbReference type="PRINTS" id="PR00724">
    <property type="entry name" value="CRBOXYPTASEC"/>
</dbReference>
<reference evidence="7 8" key="1">
    <citation type="submission" date="2015-05" db="EMBL/GenBank/DDBJ databases">
        <title>Distinctive expansion of gene families associated with plant cell wall degradation and secondary metabolism in the genomes of grapevine trunk pathogens.</title>
        <authorList>
            <person name="Lawrence D.P."/>
            <person name="Travadon R."/>
            <person name="Rolshausen P.E."/>
            <person name="Baumgartner K."/>
        </authorList>
    </citation>
    <scope>NUCLEOTIDE SEQUENCE [LARGE SCALE GENOMIC DNA]</scope>
    <source>
        <strain evidence="7">DA912</strain>
    </source>
</reference>
<dbReference type="GO" id="GO:0000324">
    <property type="term" value="C:fungal-type vacuole"/>
    <property type="evidence" value="ECO:0007669"/>
    <property type="project" value="TreeGrafter"/>
</dbReference>
<dbReference type="GO" id="GO:0004185">
    <property type="term" value="F:serine-type carboxypeptidase activity"/>
    <property type="evidence" value="ECO:0007669"/>
    <property type="project" value="InterPro"/>
</dbReference>
<dbReference type="EMBL" id="LCUC01000253">
    <property type="protein sequence ID" value="KKY33169.1"/>
    <property type="molecule type" value="Genomic_DNA"/>
</dbReference>
<accession>A0A0G2FGC4</accession>
<keyword evidence="3" id="KW-0645">Protease</keyword>
<evidence type="ECO:0000256" key="2">
    <source>
        <dbReference type="ARBA" id="ARBA00022645"/>
    </source>
</evidence>
<dbReference type="OrthoDB" id="443318at2759"/>
<comment type="caution">
    <text evidence="7">The sequence shown here is derived from an EMBL/GenBank/DDBJ whole genome shotgun (WGS) entry which is preliminary data.</text>
</comment>
<keyword evidence="2" id="KW-0121">Carboxypeptidase</keyword>
<keyword evidence="8" id="KW-1185">Reference proteome</keyword>
<reference evidence="7 8" key="2">
    <citation type="submission" date="2015-05" db="EMBL/GenBank/DDBJ databases">
        <authorList>
            <person name="Morales-Cruz A."/>
            <person name="Amrine K.C."/>
            <person name="Cantu D."/>
        </authorList>
    </citation>
    <scope>NUCLEOTIDE SEQUENCE [LARGE SCALE GENOMIC DNA]</scope>
    <source>
        <strain evidence="7">DA912</strain>
    </source>
</reference>
<dbReference type="InterPro" id="IPR001563">
    <property type="entry name" value="Peptidase_S10"/>
</dbReference>
<name>A0A0G2FGC4_9PEZI</name>
<keyword evidence="4" id="KW-0732">Signal</keyword>
<evidence type="ECO:0000313" key="7">
    <source>
        <dbReference type="EMBL" id="KKY33169.1"/>
    </source>
</evidence>
<evidence type="ECO:0000313" key="8">
    <source>
        <dbReference type="Proteomes" id="UP000034680"/>
    </source>
</evidence>
<evidence type="ECO:0000256" key="1">
    <source>
        <dbReference type="ARBA" id="ARBA00009431"/>
    </source>
</evidence>
<dbReference type="InterPro" id="IPR029058">
    <property type="entry name" value="AB_hydrolase_fold"/>
</dbReference>
<keyword evidence="6" id="KW-0325">Glycoprotein</keyword>
<evidence type="ECO:0000256" key="6">
    <source>
        <dbReference type="ARBA" id="ARBA00023180"/>
    </source>
</evidence>
<dbReference type="SUPFAM" id="SSF53474">
    <property type="entry name" value="alpha/beta-Hydrolases"/>
    <property type="match status" value="1"/>
</dbReference>
<dbReference type="PANTHER" id="PTHR11802">
    <property type="entry name" value="SERINE PROTEASE FAMILY S10 SERINE CARBOXYPEPTIDASE"/>
    <property type="match status" value="1"/>
</dbReference>
<keyword evidence="5" id="KW-0378">Hydrolase</keyword>
<dbReference type="InterPro" id="IPR033124">
    <property type="entry name" value="Ser_caboxypep_his_AS"/>
</dbReference>
<gene>
    <name evidence="7" type="ORF">UCDDA912_g06878</name>
</gene>
<dbReference type="Gene3D" id="3.40.50.1820">
    <property type="entry name" value="alpha/beta hydrolase"/>
    <property type="match status" value="1"/>
</dbReference>
<evidence type="ECO:0000256" key="3">
    <source>
        <dbReference type="ARBA" id="ARBA00022670"/>
    </source>
</evidence>